<organism evidence="2 3">
    <name type="scientific">Clavelina lepadiformis</name>
    <name type="common">Light-bulb sea squirt</name>
    <name type="synonym">Ascidia lepadiformis</name>
    <dbReference type="NCBI Taxonomy" id="159417"/>
    <lineage>
        <taxon>Eukaryota</taxon>
        <taxon>Metazoa</taxon>
        <taxon>Chordata</taxon>
        <taxon>Tunicata</taxon>
        <taxon>Ascidiacea</taxon>
        <taxon>Aplousobranchia</taxon>
        <taxon>Clavelinidae</taxon>
        <taxon>Clavelina</taxon>
    </lineage>
</organism>
<gene>
    <name evidence="2" type="ORF">CVLEPA_LOCUS23684</name>
</gene>
<feature type="transmembrane region" description="Helical" evidence="1">
    <location>
        <begin position="149"/>
        <end position="168"/>
    </location>
</feature>
<evidence type="ECO:0000313" key="2">
    <source>
        <dbReference type="EMBL" id="CAK8691084.1"/>
    </source>
</evidence>
<keyword evidence="1" id="KW-1133">Transmembrane helix</keyword>
<keyword evidence="1" id="KW-0472">Membrane</keyword>
<reference evidence="2 3" key="1">
    <citation type="submission" date="2024-02" db="EMBL/GenBank/DDBJ databases">
        <authorList>
            <person name="Daric V."/>
            <person name="Darras S."/>
        </authorList>
    </citation>
    <scope>NUCLEOTIDE SEQUENCE [LARGE SCALE GENOMIC DNA]</scope>
</reference>
<evidence type="ECO:0008006" key="4">
    <source>
        <dbReference type="Google" id="ProtNLM"/>
    </source>
</evidence>
<evidence type="ECO:0000256" key="1">
    <source>
        <dbReference type="SAM" id="Phobius"/>
    </source>
</evidence>
<evidence type="ECO:0000313" key="3">
    <source>
        <dbReference type="Proteomes" id="UP001642483"/>
    </source>
</evidence>
<comment type="caution">
    <text evidence="2">The sequence shown here is derived from an EMBL/GenBank/DDBJ whole genome shotgun (WGS) entry which is preliminary data.</text>
</comment>
<protein>
    <recommendedName>
        <fullName evidence="4">NADH dehydrogenase [ubiquinone] 1 beta subcomplex subunit 8, mitochondrial</fullName>
    </recommendedName>
</protein>
<proteinExistence type="predicted"/>
<dbReference type="PANTHER" id="PTHR12840:SF1">
    <property type="entry name" value="NADH DEHYDROGENASE [UBIQUINONE] 1 BETA SUBCOMPLEX SUBUNIT 8, MITOCHONDRIAL"/>
    <property type="match status" value="1"/>
</dbReference>
<dbReference type="PANTHER" id="PTHR12840">
    <property type="entry name" value="NADH-UBIQUINONE OXIDOREDUCTASE ASHI SUBUNIT"/>
    <property type="match status" value="1"/>
</dbReference>
<dbReference type="Proteomes" id="UP001642483">
    <property type="component" value="Unassembled WGS sequence"/>
</dbReference>
<accession>A0ABP0GJU3</accession>
<sequence length="230" mass="27094">MSMLRGGHALMKRVLSLSKPDRHVSLSVIFRRYGSDEVPPNYDMVHHDGKNQVQPLELDEPLTPEKRAELAAKYNLRPEDYVPMNDKWMTLGDYPKLPEENCLEKDPYYDWDDPALRRNWGEPIMFDMDQYNALTGVDTRPQIFTRGQMWKILLSFVVPCLFLFYLGAKYPSFLPRAPKQYPEYYPGDEKRESYNDYDFFVKRGLNAQYRERKEVTNYTFANSPWGGPLP</sequence>
<dbReference type="EMBL" id="CAWYQH010000119">
    <property type="protein sequence ID" value="CAK8691084.1"/>
    <property type="molecule type" value="Genomic_DNA"/>
</dbReference>
<keyword evidence="3" id="KW-1185">Reference proteome</keyword>
<keyword evidence="1" id="KW-0812">Transmembrane</keyword>
<dbReference type="Pfam" id="PF05821">
    <property type="entry name" value="NDUF_B8"/>
    <property type="match status" value="1"/>
</dbReference>
<dbReference type="InterPro" id="IPR008699">
    <property type="entry name" value="NDUFB8"/>
</dbReference>
<name>A0ABP0GJU3_CLALP</name>